<dbReference type="EMBL" id="KZ613856">
    <property type="protein sequence ID" value="PMD55028.1"/>
    <property type="molecule type" value="Genomic_DNA"/>
</dbReference>
<dbReference type="InParanoid" id="A0A2J6SW81"/>
<dbReference type="Proteomes" id="UP000235371">
    <property type="component" value="Unassembled WGS sequence"/>
</dbReference>
<dbReference type="RefSeq" id="XP_024731932.1">
    <property type="nucleotide sequence ID" value="XM_024877219.1"/>
</dbReference>
<dbReference type="PANTHER" id="PTHR24148:SF82">
    <property type="entry name" value="HETEROKARYON INCOMPATIBILITY DOMAIN-CONTAINING PROTEIN"/>
    <property type="match status" value="1"/>
</dbReference>
<name>A0A2J6SW81_9HELO</name>
<dbReference type="GeneID" id="36585296"/>
<sequence length="667" mass="74619">MPARNSKSQAAFHHRLLSSPRSIRLLALLPSLEFHAPLETTLTEASLGDVSETENSYEALSYVWGSRFGTEPIQCDGKPLLVTPNCESALRHLRLKDKTRILWVDAICIDQGNGESSVNERNVQVALMGEIYKKGTRTLCWFGPGNGFTDELMAQVNRIGTCPSQRGLKKLLQFDEKLREEGRLDSDSSTLNYIFCHPWNSRIWTVQEAAYSKECQVVCGNSTIPWDVYSAAAHFLVFEELIDQLDPQAHKNYVCIDVRNTIRDYLRKAPSSNITLRTEDEGDERDRRVVFLSSCLSDVNQLQATEPRDKIYGIHALYTDLGIPLPAVNYGKSLSRVYEETAVAMITWSGTLKVLGDACHNHRNTAFPSWVPDWSDGNMKIFTPSGDATGGSKITKPSRTLNPRPGELHVQGKVIGTVTDWMNKFATAVFPTRLEQCELPILTDKLDQLVEDVEILRLWIEKTRFFRQLHSLLQADSGICQEDPEDSLLDLLNQDSYSEPDETFIIWLEILKYPETKYDLSLGEALVEKWRTADESNAARWTPELTNCAVIMAALLSNSVRQNGCVSSPTLGILDLMNQYSANLADKTLMLAYINSLGKTAPGTSFHSVVAEDSIVLLQGAEWPVVLRQTGTKWRFIGPAFVTGILDGEAWSDESGQVHGMSTFVLV</sequence>
<dbReference type="PANTHER" id="PTHR24148">
    <property type="entry name" value="ANKYRIN REPEAT DOMAIN-CONTAINING PROTEIN 39 HOMOLOG-RELATED"/>
    <property type="match status" value="1"/>
</dbReference>
<dbReference type="AlphaFoldDB" id="A0A2J6SW81"/>
<evidence type="ECO:0000313" key="2">
    <source>
        <dbReference type="EMBL" id="PMD55028.1"/>
    </source>
</evidence>
<feature type="domain" description="Heterokaryon incompatibility" evidence="1">
    <location>
        <begin position="57"/>
        <end position="208"/>
    </location>
</feature>
<protein>
    <recommendedName>
        <fullName evidence="1">Heterokaryon incompatibility domain-containing protein</fullName>
    </recommendedName>
</protein>
<evidence type="ECO:0000259" key="1">
    <source>
        <dbReference type="Pfam" id="PF06985"/>
    </source>
</evidence>
<dbReference type="Pfam" id="PF06985">
    <property type="entry name" value="HET"/>
    <property type="match status" value="1"/>
</dbReference>
<dbReference type="OrthoDB" id="194358at2759"/>
<keyword evidence="3" id="KW-1185">Reference proteome</keyword>
<accession>A0A2J6SW81</accession>
<gene>
    <name evidence="2" type="ORF">K444DRAFT_568954</name>
</gene>
<dbReference type="InterPro" id="IPR010730">
    <property type="entry name" value="HET"/>
</dbReference>
<evidence type="ECO:0000313" key="3">
    <source>
        <dbReference type="Proteomes" id="UP000235371"/>
    </source>
</evidence>
<organism evidence="2 3">
    <name type="scientific">Hyaloscypha bicolor E</name>
    <dbReference type="NCBI Taxonomy" id="1095630"/>
    <lineage>
        <taxon>Eukaryota</taxon>
        <taxon>Fungi</taxon>
        <taxon>Dikarya</taxon>
        <taxon>Ascomycota</taxon>
        <taxon>Pezizomycotina</taxon>
        <taxon>Leotiomycetes</taxon>
        <taxon>Helotiales</taxon>
        <taxon>Hyaloscyphaceae</taxon>
        <taxon>Hyaloscypha</taxon>
        <taxon>Hyaloscypha bicolor</taxon>
    </lineage>
</organism>
<proteinExistence type="predicted"/>
<reference evidence="2 3" key="1">
    <citation type="submission" date="2016-04" db="EMBL/GenBank/DDBJ databases">
        <title>A degradative enzymes factory behind the ericoid mycorrhizal symbiosis.</title>
        <authorList>
            <consortium name="DOE Joint Genome Institute"/>
            <person name="Martino E."/>
            <person name="Morin E."/>
            <person name="Grelet G."/>
            <person name="Kuo A."/>
            <person name="Kohler A."/>
            <person name="Daghino S."/>
            <person name="Barry K."/>
            <person name="Choi C."/>
            <person name="Cichocki N."/>
            <person name="Clum A."/>
            <person name="Copeland A."/>
            <person name="Hainaut M."/>
            <person name="Haridas S."/>
            <person name="Labutti K."/>
            <person name="Lindquist E."/>
            <person name="Lipzen A."/>
            <person name="Khouja H.-R."/>
            <person name="Murat C."/>
            <person name="Ohm R."/>
            <person name="Olson A."/>
            <person name="Spatafora J."/>
            <person name="Veneault-Fourrey C."/>
            <person name="Henrissat B."/>
            <person name="Grigoriev I."/>
            <person name="Martin F."/>
            <person name="Perotto S."/>
        </authorList>
    </citation>
    <scope>NUCLEOTIDE SEQUENCE [LARGE SCALE GENOMIC DNA]</scope>
    <source>
        <strain evidence="2 3">E</strain>
    </source>
</reference>
<dbReference type="InterPro" id="IPR052895">
    <property type="entry name" value="HetReg/Transcr_Mod"/>
</dbReference>